<name>A0AAW2QX86_9LAMI</name>
<keyword evidence="2" id="KW-1133">Transmembrane helix</keyword>
<keyword evidence="2" id="KW-0812">Transmembrane</keyword>
<dbReference type="AlphaFoldDB" id="A0AAW2QX86"/>
<feature type="coiled-coil region" evidence="1">
    <location>
        <begin position="31"/>
        <end position="58"/>
    </location>
</feature>
<reference evidence="3" key="2">
    <citation type="journal article" date="2024" name="Plant">
        <title>Genomic evolution and insights into agronomic trait innovations of Sesamum species.</title>
        <authorList>
            <person name="Miao H."/>
            <person name="Wang L."/>
            <person name="Qu L."/>
            <person name="Liu H."/>
            <person name="Sun Y."/>
            <person name="Le M."/>
            <person name="Wang Q."/>
            <person name="Wei S."/>
            <person name="Zheng Y."/>
            <person name="Lin W."/>
            <person name="Duan Y."/>
            <person name="Cao H."/>
            <person name="Xiong S."/>
            <person name="Wang X."/>
            <person name="Wei L."/>
            <person name="Li C."/>
            <person name="Ma Q."/>
            <person name="Ju M."/>
            <person name="Zhao R."/>
            <person name="Li G."/>
            <person name="Mu C."/>
            <person name="Tian Q."/>
            <person name="Mei H."/>
            <person name="Zhang T."/>
            <person name="Gao T."/>
            <person name="Zhang H."/>
        </authorList>
    </citation>
    <scope>NUCLEOTIDE SEQUENCE</scope>
    <source>
        <strain evidence="3">KEN8</strain>
    </source>
</reference>
<dbReference type="EMBL" id="JACGWM010000005">
    <property type="protein sequence ID" value="KAL0372008.1"/>
    <property type="molecule type" value="Genomic_DNA"/>
</dbReference>
<comment type="caution">
    <text evidence="3">The sequence shown here is derived from an EMBL/GenBank/DDBJ whole genome shotgun (WGS) entry which is preliminary data.</text>
</comment>
<gene>
    <name evidence="3" type="ORF">Scaly_0882400</name>
</gene>
<organism evidence="3">
    <name type="scientific">Sesamum calycinum</name>
    <dbReference type="NCBI Taxonomy" id="2727403"/>
    <lineage>
        <taxon>Eukaryota</taxon>
        <taxon>Viridiplantae</taxon>
        <taxon>Streptophyta</taxon>
        <taxon>Embryophyta</taxon>
        <taxon>Tracheophyta</taxon>
        <taxon>Spermatophyta</taxon>
        <taxon>Magnoliopsida</taxon>
        <taxon>eudicotyledons</taxon>
        <taxon>Gunneridae</taxon>
        <taxon>Pentapetalae</taxon>
        <taxon>asterids</taxon>
        <taxon>lamiids</taxon>
        <taxon>Lamiales</taxon>
        <taxon>Pedaliaceae</taxon>
        <taxon>Sesamum</taxon>
    </lineage>
</organism>
<protein>
    <submittedName>
        <fullName evidence="3">Uncharacterized protein</fullName>
    </submittedName>
</protein>
<proteinExistence type="predicted"/>
<dbReference type="PANTHER" id="PTHR21654:SF84">
    <property type="entry name" value="SI:DKEY-66I24.7"/>
    <property type="match status" value="1"/>
</dbReference>
<reference evidence="3" key="1">
    <citation type="submission" date="2020-06" db="EMBL/GenBank/DDBJ databases">
        <authorList>
            <person name="Li T."/>
            <person name="Hu X."/>
            <person name="Zhang T."/>
            <person name="Song X."/>
            <person name="Zhang H."/>
            <person name="Dai N."/>
            <person name="Sheng W."/>
            <person name="Hou X."/>
            <person name="Wei L."/>
        </authorList>
    </citation>
    <scope>NUCLEOTIDE SEQUENCE</scope>
    <source>
        <strain evidence="3">KEN8</strain>
        <tissue evidence="3">Leaf</tissue>
    </source>
</reference>
<keyword evidence="2" id="KW-0472">Membrane</keyword>
<sequence length="131" mass="16147">MMRNFIMQQQRIDMQWKESMEKRAVERELFEQEWRQKMEKLERERLMMEQAWREREEQRRLREESRAQKRDALLTMLLNKLIHPLLAAVTLYWYPSVNKIFLVFVMGQCPTLTTDTWVDGTGYHVMLELLH</sequence>
<accession>A0AAW2QX86</accession>
<feature type="transmembrane region" description="Helical" evidence="2">
    <location>
        <begin position="72"/>
        <end position="94"/>
    </location>
</feature>
<evidence type="ECO:0000313" key="3">
    <source>
        <dbReference type="EMBL" id="KAL0372008.1"/>
    </source>
</evidence>
<keyword evidence="1" id="KW-0175">Coiled coil</keyword>
<evidence type="ECO:0000256" key="2">
    <source>
        <dbReference type="SAM" id="Phobius"/>
    </source>
</evidence>
<evidence type="ECO:0000256" key="1">
    <source>
        <dbReference type="SAM" id="Coils"/>
    </source>
</evidence>
<dbReference type="PANTHER" id="PTHR21654">
    <property type="entry name" value="FI21293P1"/>
    <property type="match status" value="1"/>
</dbReference>